<dbReference type="NCBIfam" id="TIGR02937">
    <property type="entry name" value="sigma70-ECF"/>
    <property type="match status" value="1"/>
</dbReference>
<keyword evidence="4" id="KW-0238">DNA-binding</keyword>
<keyword evidence="2" id="KW-0805">Transcription regulation</keyword>
<dbReference type="InterPro" id="IPR007627">
    <property type="entry name" value="RNA_pol_sigma70_r2"/>
</dbReference>
<keyword evidence="10" id="KW-1185">Reference proteome</keyword>
<organism evidence="9 10">
    <name type="scientific">Streptomyces wuyuanensis</name>
    <dbReference type="NCBI Taxonomy" id="1196353"/>
    <lineage>
        <taxon>Bacteria</taxon>
        <taxon>Bacillati</taxon>
        <taxon>Actinomycetota</taxon>
        <taxon>Actinomycetes</taxon>
        <taxon>Kitasatosporales</taxon>
        <taxon>Streptomycetaceae</taxon>
        <taxon>Streptomyces</taxon>
    </lineage>
</organism>
<name>A0A1G9N3W9_9ACTN</name>
<feature type="compositionally biased region" description="Basic and acidic residues" evidence="6">
    <location>
        <begin position="25"/>
        <end position="38"/>
    </location>
</feature>
<dbReference type="PANTHER" id="PTHR43133">
    <property type="entry name" value="RNA POLYMERASE ECF-TYPE SIGMA FACTO"/>
    <property type="match status" value="1"/>
</dbReference>
<feature type="domain" description="RNA polymerase sigma-70 region 4" evidence="8">
    <location>
        <begin position="179"/>
        <end position="227"/>
    </location>
</feature>
<feature type="domain" description="RNA polymerase sigma-70 region 2" evidence="7">
    <location>
        <begin position="76"/>
        <end position="144"/>
    </location>
</feature>
<dbReference type="Gene3D" id="1.10.10.10">
    <property type="entry name" value="Winged helix-like DNA-binding domain superfamily/Winged helix DNA-binding domain"/>
    <property type="match status" value="1"/>
</dbReference>
<dbReference type="Pfam" id="PF04542">
    <property type="entry name" value="Sigma70_r2"/>
    <property type="match status" value="1"/>
</dbReference>
<keyword evidence="5" id="KW-0804">Transcription</keyword>
<keyword evidence="3" id="KW-0731">Sigma factor</keyword>
<dbReference type="Pfam" id="PF04545">
    <property type="entry name" value="Sigma70_r4"/>
    <property type="match status" value="1"/>
</dbReference>
<dbReference type="SUPFAM" id="SSF88946">
    <property type="entry name" value="Sigma2 domain of RNA polymerase sigma factors"/>
    <property type="match status" value="1"/>
</dbReference>
<dbReference type="STRING" id="1196353.SAMN05444921_101433"/>
<feature type="region of interest" description="Disordered" evidence="6">
    <location>
        <begin position="1"/>
        <end position="56"/>
    </location>
</feature>
<evidence type="ECO:0000313" key="9">
    <source>
        <dbReference type="EMBL" id="SDL80555.1"/>
    </source>
</evidence>
<protein>
    <submittedName>
        <fullName evidence="9">RNA polymerase sigma-70 factor, ECF subfamily</fullName>
    </submittedName>
</protein>
<dbReference type="EMBL" id="FNHI01000001">
    <property type="protein sequence ID" value="SDL80555.1"/>
    <property type="molecule type" value="Genomic_DNA"/>
</dbReference>
<dbReference type="GO" id="GO:0016987">
    <property type="term" value="F:sigma factor activity"/>
    <property type="evidence" value="ECO:0007669"/>
    <property type="project" value="UniProtKB-KW"/>
</dbReference>
<evidence type="ECO:0000256" key="3">
    <source>
        <dbReference type="ARBA" id="ARBA00023082"/>
    </source>
</evidence>
<accession>A0A1G9N3W9</accession>
<dbReference type="InterPro" id="IPR007630">
    <property type="entry name" value="RNA_pol_sigma70_r4"/>
</dbReference>
<evidence type="ECO:0000256" key="2">
    <source>
        <dbReference type="ARBA" id="ARBA00023015"/>
    </source>
</evidence>
<dbReference type="GO" id="GO:0006352">
    <property type="term" value="P:DNA-templated transcription initiation"/>
    <property type="evidence" value="ECO:0007669"/>
    <property type="project" value="InterPro"/>
</dbReference>
<dbReference type="InterPro" id="IPR036388">
    <property type="entry name" value="WH-like_DNA-bd_sf"/>
</dbReference>
<evidence type="ECO:0000256" key="6">
    <source>
        <dbReference type="SAM" id="MobiDB-lite"/>
    </source>
</evidence>
<dbReference type="InterPro" id="IPR013325">
    <property type="entry name" value="RNA_pol_sigma_r2"/>
</dbReference>
<dbReference type="AlphaFoldDB" id="A0A1G9N3W9"/>
<dbReference type="PANTHER" id="PTHR43133:SF62">
    <property type="entry name" value="RNA POLYMERASE SIGMA FACTOR SIGZ"/>
    <property type="match status" value="1"/>
</dbReference>
<proteinExistence type="inferred from homology"/>
<dbReference type="GeneID" id="40827766"/>
<evidence type="ECO:0000313" key="10">
    <source>
        <dbReference type="Proteomes" id="UP000199063"/>
    </source>
</evidence>
<dbReference type="GO" id="GO:0003677">
    <property type="term" value="F:DNA binding"/>
    <property type="evidence" value="ECO:0007669"/>
    <property type="project" value="UniProtKB-KW"/>
</dbReference>
<dbReference type="SUPFAM" id="SSF88659">
    <property type="entry name" value="Sigma3 and sigma4 domains of RNA polymerase sigma factors"/>
    <property type="match status" value="1"/>
</dbReference>
<evidence type="ECO:0000256" key="5">
    <source>
        <dbReference type="ARBA" id="ARBA00023163"/>
    </source>
</evidence>
<gene>
    <name evidence="9" type="ORF">SAMN05444921_101433</name>
</gene>
<comment type="similarity">
    <text evidence="1">Belongs to the sigma-70 factor family. ECF subfamily.</text>
</comment>
<dbReference type="RefSeq" id="WP_244291785.1">
    <property type="nucleotide sequence ID" value="NZ_FNHI01000001.1"/>
</dbReference>
<dbReference type="InterPro" id="IPR013324">
    <property type="entry name" value="RNA_pol_sigma_r3/r4-like"/>
</dbReference>
<dbReference type="Gene3D" id="1.10.1740.10">
    <property type="match status" value="1"/>
</dbReference>
<evidence type="ECO:0000256" key="1">
    <source>
        <dbReference type="ARBA" id="ARBA00010641"/>
    </source>
</evidence>
<dbReference type="InterPro" id="IPR014284">
    <property type="entry name" value="RNA_pol_sigma-70_dom"/>
</dbReference>
<dbReference type="InterPro" id="IPR039425">
    <property type="entry name" value="RNA_pol_sigma-70-like"/>
</dbReference>
<sequence length="234" mass="24749">MVLVESARPHRPSAASGPAGPRPAPEARPDSPRPEPGTRRVGGHPAPGTHPGDPLDDAALAAGFVAGDEGSLEVVYRRWGSLVYTLARRTLGDEREAEDVTQQIFLAAWRGRRGYRPGRGGLAGWLVGITRHKIADALAARSRRAELVAAAGAFLAPGPAPTAGTGPEQAVDRVLVLRALEDLPSAQQHVVRLAFYADLTQTQIAERTGIPLGTVKSHMRRALLSLRRALAASA</sequence>
<reference evidence="10" key="1">
    <citation type="submission" date="2016-10" db="EMBL/GenBank/DDBJ databases">
        <authorList>
            <person name="Varghese N."/>
            <person name="Submissions S."/>
        </authorList>
    </citation>
    <scope>NUCLEOTIDE SEQUENCE [LARGE SCALE GENOMIC DNA]</scope>
    <source>
        <strain evidence="10">CGMCC 4.7042</strain>
    </source>
</reference>
<evidence type="ECO:0000259" key="8">
    <source>
        <dbReference type="Pfam" id="PF04545"/>
    </source>
</evidence>
<dbReference type="Proteomes" id="UP000199063">
    <property type="component" value="Unassembled WGS sequence"/>
</dbReference>
<dbReference type="CDD" id="cd06171">
    <property type="entry name" value="Sigma70_r4"/>
    <property type="match status" value="1"/>
</dbReference>
<evidence type="ECO:0000259" key="7">
    <source>
        <dbReference type="Pfam" id="PF04542"/>
    </source>
</evidence>
<evidence type="ECO:0000256" key="4">
    <source>
        <dbReference type="ARBA" id="ARBA00023125"/>
    </source>
</evidence>